<dbReference type="PRINTS" id="PR00092">
    <property type="entry name" value="TYROSINASE"/>
</dbReference>
<comment type="caution">
    <text evidence="5">The sequence shown here is derived from an EMBL/GenBank/DDBJ whole genome shotgun (WGS) entry which is preliminary data.</text>
</comment>
<evidence type="ECO:0000256" key="1">
    <source>
        <dbReference type="ARBA" id="ARBA00022723"/>
    </source>
</evidence>
<accession>A0A2P5I389</accession>
<evidence type="ECO:0000313" key="5">
    <source>
        <dbReference type="EMBL" id="POS76954.1"/>
    </source>
</evidence>
<dbReference type="EMBL" id="MAVT02000316">
    <property type="protein sequence ID" value="POS76954.1"/>
    <property type="molecule type" value="Genomic_DNA"/>
</dbReference>
<dbReference type="PROSITE" id="PS00497">
    <property type="entry name" value="TYROSINASE_1"/>
    <property type="match status" value="1"/>
</dbReference>
<dbReference type="STRING" id="158607.A0A2P5I389"/>
<dbReference type="InParanoid" id="A0A2P5I389"/>
<dbReference type="PANTHER" id="PTHR11474:SF116">
    <property type="entry name" value="TYROSINASE"/>
    <property type="match status" value="1"/>
</dbReference>
<evidence type="ECO:0000259" key="4">
    <source>
        <dbReference type="PROSITE" id="PS00498"/>
    </source>
</evidence>
<gene>
    <name evidence="5" type="ORF">DHEL01_v204654</name>
</gene>
<dbReference type="Gene3D" id="1.10.1280.10">
    <property type="entry name" value="Di-copper center containing domain from catechol oxidase"/>
    <property type="match status" value="1"/>
</dbReference>
<protein>
    <recommendedName>
        <fullName evidence="3 4">Tyrosinase copper-binding domain-containing protein</fullName>
    </recommendedName>
</protein>
<dbReference type="InterPro" id="IPR002227">
    <property type="entry name" value="Tyrosinase_Cu-bd"/>
</dbReference>
<dbReference type="InterPro" id="IPR050316">
    <property type="entry name" value="Tyrosinase/Hemocyanin"/>
</dbReference>
<dbReference type="Proteomes" id="UP000094444">
    <property type="component" value="Unassembled WGS sequence"/>
</dbReference>
<dbReference type="SUPFAM" id="SSF48056">
    <property type="entry name" value="Di-copper centre-containing domain"/>
    <property type="match status" value="1"/>
</dbReference>
<dbReference type="GO" id="GO:0016491">
    <property type="term" value="F:oxidoreductase activity"/>
    <property type="evidence" value="ECO:0007669"/>
    <property type="project" value="InterPro"/>
</dbReference>
<sequence length="400" mass="43580">MTSPRLRCFALAAAAAAGLASASIANFGANGTEYARLQALGQASYETALGALACNSTCNADNVVVRRSWHVYTREERLDYIRAVKCLQSSESITPTELGSGIKTRFDDFVGTHMNQTNDIHLTGNFLSWHRYFMWLYEQALQQECGYGGTLPYWDWPLTAITGLEESPIYDGSDTSMSGNGEYIPNRPDLWTMGVTLPAGSGGGCVYSGPFANMTVNLGPVNLALPGNTSMANPHNDTGVLSWNPRCLKRDLTDYIIQKYNSATQVLDTILLYDTISDFQLSLQGINITTGANYLGPHGGGHWSMGGDPGRDLFASPADPTFYLHHTMLDRVWWMWQMQSPAGRTSGPTAVGGTITFLNNPPSRNATVHDYNNYGFAAGPPRKIGDLVSTTAGPFCYVYQ</sequence>
<keyword evidence="1" id="KW-0479">Metal-binding</keyword>
<feature type="signal peptide" evidence="2">
    <location>
        <begin position="1"/>
        <end position="22"/>
    </location>
</feature>
<dbReference type="GO" id="GO:0046872">
    <property type="term" value="F:metal ion binding"/>
    <property type="evidence" value="ECO:0007669"/>
    <property type="project" value="UniProtKB-KW"/>
</dbReference>
<proteinExistence type="predicted"/>
<evidence type="ECO:0000313" key="6">
    <source>
        <dbReference type="Proteomes" id="UP000094444"/>
    </source>
</evidence>
<feature type="chain" id="PRO_5015203326" description="Tyrosinase copper-binding domain-containing protein" evidence="2">
    <location>
        <begin position="23"/>
        <end position="400"/>
    </location>
</feature>
<dbReference type="InterPro" id="IPR008922">
    <property type="entry name" value="Di-copper_centre_dom_sf"/>
</dbReference>
<evidence type="ECO:0000259" key="3">
    <source>
        <dbReference type="PROSITE" id="PS00497"/>
    </source>
</evidence>
<feature type="domain" description="Tyrosinase copper-binding" evidence="3">
    <location>
        <begin position="121"/>
        <end position="138"/>
    </location>
</feature>
<dbReference type="OrthoDB" id="6132182at2759"/>
<feature type="domain" description="Tyrosinase copper-binding" evidence="4">
    <location>
        <begin position="319"/>
        <end position="330"/>
    </location>
</feature>
<dbReference type="PANTHER" id="PTHR11474">
    <property type="entry name" value="TYROSINASE FAMILY MEMBER"/>
    <property type="match status" value="1"/>
</dbReference>
<name>A0A2P5I389_DIAHE</name>
<reference evidence="5" key="1">
    <citation type="submission" date="2017-09" db="EMBL/GenBank/DDBJ databases">
        <title>Polyketide synthases of a Diaporthe helianthi virulent isolate.</title>
        <authorList>
            <person name="Baroncelli R."/>
        </authorList>
    </citation>
    <scope>NUCLEOTIDE SEQUENCE [LARGE SCALE GENOMIC DNA]</scope>
    <source>
        <strain evidence="5">7/96</strain>
    </source>
</reference>
<dbReference type="PROSITE" id="PS00498">
    <property type="entry name" value="TYROSINASE_2"/>
    <property type="match status" value="1"/>
</dbReference>
<organism evidence="5 6">
    <name type="scientific">Diaporthe helianthi</name>
    <dbReference type="NCBI Taxonomy" id="158607"/>
    <lineage>
        <taxon>Eukaryota</taxon>
        <taxon>Fungi</taxon>
        <taxon>Dikarya</taxon>
        <taxon>Ascomycota</taxon>
        <taxon>Pezizomycotina</taxon>
        <taxon>Sordariomycetes</taxon>
        <taxon>Sordariomycetidae</taxon>
        <taxon>Diaporthales</taxon>
        <taxon>Diaporthaceae</taxon>
        <taxon>Diaporthe</taxon>
    </lineage>
</organism>
<keyword evidence="6" id="KW-1185">Reference proteome</keyword>
<keyword evidence="2" id="KW-0732">Signal</keyword>
<evidence type="ECO:0000256" key="2">
    <source>
        <dbReference type="SAM" id="SignalP"/>
    </source>
</evidence>
<dbReference type="AlphaFoldDB" id="A0A2P5I389"/>
<dbReference type="Pfam" id="PF00264">
    <property type="entry name" value="Tyrosinase"/>
    <property type="match status" value="1"/>
</dbReference>